<reference evidence="2 3" key="1">
    <citation type="submission" date="2010-03" db="EMBL/GenBank/DDBJ databases">
        <title>The genome sequence of Bacteriodes xylanisolvens XB1A.</title>
        <authorList>
            <consortium name="metaHIT consortium -- http://www.metahit.eu/"/>
            <person name="Pajon A."/>
            <person name="Turner K."/>
            <person name="Parkhill J."/>
            <person name="Bernalier A."/>
        </authorList>
    </citation>
    <scope>NUCLEOTIDE SEQUENCE [LARGE SCALE GENOMIC DNA]</scope>
    <source>
        <strain evidence="2 3">XB1A</strain>
    </source>
</reference>
<dbReference type="KEGG" id="bxy:BXY_24740"/>
<accession>D6CZC7</accession>
<dbReference type="AlphaFoldDB" id="D6CZC7"/>
<dbReference type="PATRIC" id="fig|657309.4.peg.1271"/>
<protein>
    <submittedName>
        <fullName evidence="2">AIPR protein</fullName>
    </submittedName>
</protein>
<sequence>MDIVTASFLNQFKEQYGYTDIAEDKCFELFSTYCIVSSFIKAETISTSLLEDLCIGNGGDWGIDSIILIVNGKIVTTEEEVNDLLDANGYIQLQIVLVQSKTSNHFDIGEFGVFLNGVEFLFKDIIEDINCLPTCNDDLEKYRNLIKYVYTKSAYFKDGINPLLDLYYVTCGEYNNQADFVARIQKTDNTIHSLDLTSSFKCHIFGKKEVISCYKETKSKIEADIKVDNKLIFPNIVDVEEGFLCLIPFKEFKKLIIDNNQNIIQSVFYDNVRSFQGNNSVNKAMSESLKNEDINLFVAMNNGITVIAKDVKTTGLNIHLSDYQIVNGCQTCNVLQQHLDVPNIDDLMLSVKIISSKSKTIKDKIIVGNNSQTEVKREQLVSLLDSQKYIEDYYNAQKTFEKLYYERRSKQYRYEETRIPVNKVITIPFQIKAFVSMILEKPHEVSGYYGSIVEQFDKNGVRVFASETNPALYYTSALANYKMVEWFSKNAQYKDFKKVKFHVLLAFKLMCQKNRQPQLNSNKVQQYCDHLCRILCDVQKCEKGFDAAIKLVSTVLGRSPKDSDRMSGKLTEDMIKTSIQIDSINKNKTLC</sequence>
<dbReference type="InterPro" id="IPR018891">
    <property type="entry name" value="AIPR_C"/>
</dbReference>
<proteinExistence type="predicted"/>
<dbReference type="Proteomes" id="UP000008795">
    <property type="component" value="Chromosome"/>
</dbReference>
<feature type="domain" description="Abortive phage infection protein C-terminal" evidence="1">
    <location>
        <begin position="268"/>
        <end position="514"/>
    </location>
</feature>
<dbReference type="EMBL" id="FP929033">
    <property type="protein sequence ID" value="CBK67529.1"/>
    <property type="molecule type" value="Genomic_DNA"/>
</dbReference>
<reference evidence="2 3" key="2">
    <citation type="submission" date="2010-03" db="EMBL/GenBank/DDBJ databases">
        <authorList>
            <person name="Pajon A."/>
        </authorList>
    </citation>
    <scope>NUCLEOTIDE SEQUENCE [LARGE SCALE GENOMIC DNA]</scope>
    <source>
        <strain evidence="2 3">XB1A</strain>
    </source>
</reference>
<dbReference type="HOGENOM" id="CLU_026290_2_0_10"/>
<dbReference type="eggNOG" id="COG2159">
    <property type="taxonomic scope" value="Bacteria"/>
</dbReference>
<gene>
    <name evidence="2" type="ORF">BXY_24740</name>
</gene>
<organism evidence="2 3">
    <name type="scientific">Bacteroides xylanisolvens XB1A</name>
    <dbReference type="NCBI Taxonomy" id="657309"/>
    <lineage>
        <taxon>Bacteria</taxon>
        <taxon>Pseudomonadati</taxon>
        <taxon>Bacteroidota</taxon>
        <taxon>Bacteroidia</taxon>
        <taxon>Bacteroidales</taxon>
        <taxon>Bacteroidaceae</taxon>
        <taxon>Bacteroides</taxon>
    </lineage>
</organism>
<name>D6CZC7_9BACE</name>
<evidence type="ECO:0000259" key="1">
    <source>
        <dbReference type="Pfam" id="PF10592"/>
    </source>
</evidence>
<dbReference type="RefSeq" id="WP_015532012.1">
    <property type="nucleotide sequence ID" value="NC_021017.1"/>
</dbReference>
<dbReference type="Pfam" id="PF10592">
    <property type="entry name" value="AIPR"/>
    <property type="match status" value="1"/>
</dbReference>
<evidence type="ECO:0000313" key="2">
    <source>
        <dbReference type="EMBL" id="CBK67529.1"/>
    </source>
</evidence>
<evidence type="ECO:0000313" key="3">
    <source>
        <dbReference type="Proteomes" id="UP000008795"/>
    </source>
</evidence>